<keyword evidence="6" id="KW-0007">Acetylation</keyword>
<sequence length="337" mass="36174">MKAIVLHEHGGNDKLTLDTQFPDPAPGPDDVVVRVKASSLNYHDVFTRRGMPGIRLDFPIIIGLDVAGEIAEVGANVSDWKVGDRVLVDPIDRVNGGLVGETIHGGLAELCRVGAHQLIKLPEDVSFAEAAALPVAYGTALRMMETIGQVKAGEKVLILGASGGVGVCAVQLAKLAGATVIAAAGSKEKADRLRELGADDVILYTEEDFVKAIYARYGKPGRRRNGPQGGVDVVVNFTGGDTWTQSLRVLRVGGRVLTCGATAGYDPKEDLRFIWTFELQILGSNGWERQDLHRLLELVQTKKLKVLVNKQWPLEQGAQALASLEDRNVFGKVLVGA</sequence>
<dbReference type="InterPro" id="IPR011032">
    <property type="entry name" value="GroES-like_sf"/>
</dbReference>
<evidence type="ECO:0000256" key="6">
    <source>
        <dbReference type="ARBA" id="ARBA00022990"/>
    </source>
</evidence>
<evidence type="ECO:0000313" key="8">
    <source>
        <dbReference type="EMBL" id="MEY2251551.1"/>
    </source>
</evidence>
<evidence type="ECO:0000256" key="4">
    <source>
        <dbReference type="ARBA" id="ARBA00022857"/>
    </source>
</evidence>
<protein>
    <submittedName>
        <fullName evidence="8">Zinc-binding alcohol dehydrogenase family protein</fullName>
    </submittedName>
</protein>
<feature type="domain" description="Enoyl reductase (ER)" evidence="7">
    <location>
        <begin position="10"/>
        <end position="335"/>
    </location>
</feature>
<keyword evidence="5" id="KW-0694">RNA-binding</keyword>
<dbReference type="InterPro" id="IPR002364">
    <property type="entry name" value="Quin_OxRdtase/zeta-crystal_CS"/>
</dbReference>
<dbReference type="InterPro" id="IPR013149">
    <property type="entry name" value="ADH-like_C"/>
</dbReference>
<dbReference type="InterPro" id="IPR013154">
    <property type="entry name" value="ADH-like_N"/>
</dbReference>
<evidence type="ECO:0000256" key="5">
    <source>
        <dbReference type="ARBA" id="ARBA00022884"/>
    </source>
</evidence>
<gene>
    <name evidence="8" type="ORF">AB7A72_11105</name>
</gene>
<proteinExistence type="predicted"/>
<dbReference type="SUPFAM" id="SSF51735">
    <property type="entry name" value="NAD(P)-binding Rossmann-fold domains"/>
    <property type="match status" value="1"/>
</dbReference>
<comment type="subunit">
    <text evidence="2">Homotetramer.</text>
</comment>
<evidence type="ECO:0000313" key="9">
    <source>
        <dbReference type="Proteomes" id="UP001562178"/>
    </source>
</evidence>
<dbReference type="EMBL" id="JBGBDC010000004">
    <property type="protein sequence ID" value="MEY2251551.1"/>
    <property type="molecule type" value="Genomic_DNA"/>
</dbReference>
<dbReference type="SUPFAM" id="SSF50129">
    <property type="entry name" value="GroES-like"/>
    <property type="match status" value="1"/>
</dbReference>
<dbReference type="PROSITE" id="PS01162">
    <property type="entry name" value="QOR_ZETA_CRYSTAL"/>
    <property type="match status" value="1"/>
</dbReference>
<name>A0ABV4B3W3_9BURK</name>
<organism evidence="8 9">
    <name type="scientific">Comamonas sediminis</name>
    <dbReference type="NCBI Taxonomy" id="1783360"/>
    <lineage>
        <taxon>Bacteria</taxon>
        <taxon>Pseudomonadati</taxon>
        <taxon>Pseudomonadota</taxon>
        <taxon>Betaproteobacteria</taxon>
        <taxon>Burkholderiales</taxon>
        <taxon>Comamonadaceae</taxon>
        <taxon>Comamonas</taxon>
    </lineage>
</organism>
<dbReference type="InterPro" id="IPR051603">
    <property type="entry name" value="Zinc-ADH_QOR/CCCR"/>
</dbReference>
<dbReference type="InterPro" id="IPR036291">
    <property type="entry name" value="NAD(P)-bd_dom_sf"/>
</dbReference>
<keyword evidence="9" id="KW-1185">Reference proteome</keyword>
<dbReference type="SMART" id="SM00829">
    <property type="entry name" value="PKS_ER"/>
    <property type="match status" value="1"/>
</dbReference>
<dbReference type="RefSeq" id="WP_239812604.1">
    <property type="nucleotide sequence ID" value="NZ_JBGBDC010000004.1"/>
</dbReference>
<dbReference type="Pfam" id="PF08240">
    <property type="entry name" value="ADH_N"/>
    <property type="match status" value="1"/>
</dbReference>
<comment type="subcellular location">
    <subcellularLocation>
        <location evidence="1">Cytoplasm</location>
    </subcellularLocation>
</comment>
<dbReference type="Proteomes" id="UP001562178">
    <property type="component" value="Unassembled WGS sequence"/>
</dbReference>
<dbReference type="Pfam" id="PF00107">
    <property type="entry name" value="ADH_zinc_N"/>
    <property type="match status" value="1"/>
</dbReference>
<accession>A0ABV4B3W3</accession>
<keyword evidence="4" id="KW-0521">NADP</keyword>
<dbReference type="Gene3D" id="3.90.180.10">
    <property type="entry name" value="Medium-chain alcohol dehydrogenases, catalytic domain"/>
    <property type="match status" value="1"/>
</dbReference>
<dbReference type="PANTHER" id="PTHR44154:SF1">
    <property type="entry name" value="QUINONE OXIDOREDUCTASE"/>
    <property type="match status" value="1"/>
</dbReference>
<evidence type="ECO:0000259" key="7">
    <source>
        <dbReference type="SMART" id="SM00829"/>
    </source>
</evidence>
<keyword evidence="3" id="KW-0963">Cytoplasm</keyword>
<reference evidence="8 9" key="1">
    <citation type="journal article" date="2016" name="Int. J. Syst. Evol. Microbiol.">
        <title>Description of Comamonas sediminis sp. nov., isolated from lagoon sediments.</title>
        <authorList>
            <person name="Subhash Y."/>
            <person name="Bang J.J."/>
            <person name="You T.H."/>
            <person name="Lee S.S."/>
        </authorList>
    </citation>
    <scope>NUCLEOTIDE SEQUENCE [LARGE SCALE GENOMIC DNA]</scope>
    <source>
        <strain evidence="8 9">JCM 31169</strain>
    </source>
</reference>
<evidence type="ECO:0000256" key="1">
    <source>
        <dbReference type="ARBA" id="ARBA00004496"/>
    </source>
</evidence>
<evidence type="ECO:0000256" key="2">
    <source>
        <dbReference type="ARBA" id="ARBA00011881"/>
    </source>
</evidence>
<evidence type="ECO:0000256" key="3">
    <source>
        <dbReference type="ARBA" id="ARBA00022490"/>
    </source>
</evidence>
<comment type="caution">
    <text evidence="8">The sequence shown here is derived from an EMBL/GenBank/DDBJ whole genome shotgun (WGS) entry which is preliminary data.</text>
</comment>
<dbReference type="PANTHER" id="PTHR44154">
    <property type="entry name" value="QUINONE OXIDOREDUCTASE"/>
    <property type="match status" value="1"/>
</dbReference>
<dbReference type="InterPro" id="IPR020843">
    <property type="entry name" value="ER"/>
</dbReference>